<reference evidence="2" key="1">
    <citation type="submission" date="2015-06" db="EMBL/GenBank/DDBJ databases">
        <title>Comparative genomics of Burkholderia leaf nodule symbionts.</title>
        <authorList>
            <person name="Carlier A."/>
            <person name="Eberl L."/>
            <person name="Pinto-Carbo M."/>
        </authorList>
    </citation>
    <scope>NUCLEOTIDE SEQUENCE [LARGE SCALE GENOMIC DNA]</scope>
    <source>
        <strain evidence="2">UZHbot4</strain>
    </source>
</reference>
<keyword evidence="2" id="KW-1185">Reference proteome</keyword>
<proteinExistence type="predicted"/>
<comment type="caution">
    <text evidence="1">The sequence shown here is derived from an EMBL/GenBank/DDBJ whole genome shotgun (WGS) entry which is preliminary data.</text>
</comment>
<evidence type="ECO:0000313" key="2">
    <source>
        <dbReference type="Proteomes" id="UP000036959"/>
    </source>
</evidence>
<dbReference type="PATRIC" id="fig|242163.4.peg.2683"/>
<gene>
    <name evidence="1" type="ORF">BVER_04462c</name>
</gene>
<dbReference type="Proteomes" id="UP000036959">
    <property type="component" value="Unassembled WGS sequence"/>
</dbReference>
<name>A0A0L0MFN3_9BURK</name>
<evidence type="ECO:0000313" key="1">
    <source>
        <dbReference type="EMBL" id="KND61512.1"/>
    </source>
</evidence>
<dbReference type="AlphaFoldDB" id="A0A0L0MFN3"/>
<dbReference type="EMBL" id="LFJJ01000019">
    <property type="protein sequence ID" value="KND61512.1"/>
    <property type="molecule type" value="Genomic_DNA"/>
</dbReference>
<dbReference type="OrthoDB" id="8265846at2"/>
<dbReference type="RefSeq" id="WP_050452553.1">
    <property type="nucleotide sequence ID" value="NZ_LFJJ01000019.1"/>
</dbReference>
<organism evidence="1 2">
    <name type="scientific">Candidatus Burkholderia verschuerenii</name>
    <dbReference type="NCBI Taxonomy" id="242163"/>
    <lineage>
        <taxon>Bacteria</taxon>
        <taxon>Pseudomonadati</taxon>
        <taxon>Pseudomonadota</taxon>
        <taxon>Betaproteobacteria</taxon>
        <taxon>Burkholderiales</taxon>
        <taxon>Burkholderiaceae</taxon>
        <taxon>Burkholderia</taxon>
    </lineage>
</organism>
<accession>A0A0L0MFN3</accession>
<evidence type="ECO:0008006" key="3">
    <source>
        <dbReference type="Google" id="ProtNLM"/>
    </source>
</evidence>
<sequence length="133" mass="14456">MRGDTVAAAFINNASGFAEATTMRAPDAIEARLEAASIAIELSLKAVILHQGGTDKQNRAEIGHDLTKAWHLASAYGFEPNLALMPIVNRLSPYYSRHALAEIAGTMRAGELAEIVAAVRLHVEAVRRWMEMD</sequence>
<protein>
    <recommendedName>
        <fullName evidence="3">HEPN domain-containing protein</fullName>
    </recommendedName>
</protein>